<dbReference type="InterPro" id="IPR050321">
    <property type="entry name" value="Glycosyltr_2/OpgH_subfam"/>
</dbReference>
<organism evidence="9 10">
    <name type="scientific">Kibdelosporangium persicum</name>
    <dbReference type="NCBI Taxonomy" id="2698649"/>
    <lineage>
        <taxon>Bacteria</taxon>
        <taxon>Bacillati</taxon>
        <taxon>Actinomycetota</taxon>
        <taxon>Actinomycetes</taxon>
        <taxon>Pseudonocardiales</taxon>
        <taxon>Pseudonocardiaceae</taxon>
        <taxon>Kibdelosporangium</taxon>
    </lineage>
</organism>
<evidence type="ECO:0000256" key="6">
    <source>
        <dbReference type="ARBA" id="ARBA00023136"/>
    </source>
</evidence>
<dbReference type="InterPro" id="IPR029044">
    <property type="entry name" value="Nucleotide-diphossugar_trans"/>
</dbReference>
<evidence type="ECO:0000256" key="1">
    <source>
        <dbReference type="ARBA" id="ARBA00004141"/>
    </source>
</evidence>
<keyword evidence="4 7" id="KW-0812">Transmembrane</keyword>
<comment type="subcellular location">
    <subcellularLocation>
        <location evidence="1">Membrane</location>
        <topology evidence="1">Multi-pass membrane protein</topology>
    </subcellularLocation>
</comment>
<dbReference type="PANTHER" id="PTHR43867:SF2">
    <property type="entry name" value="CELLULOSE SYNTHASE CATALYTIC SUBUNIT A [UDP-FORMING]"/>
    <property type="match status" value="1"/>
</dbReference>
<reference evidence="9 10" key="1">
    <citation type="submission" date="2020-01" db="EMBL/GenBank/DDBJ databases">
        <title>Kibdelosporangium persica a novel Actinomycetes from a hot desert in Iran.</title>
        <authorList>
            <person name="Safaei N."/>
            <person name="Zaburannyi N."/>
            <person name="Mueller R."/>
            <person name="Wink J."/>
        </authorList>
    </citation>
    <scope>NUCLEOTIDE SEQUENCE [LARGE SCALE GENOMIC DNA]</scope>
    <source>
        <strain evidence="9 10">4NS15</strain>
    </source>
</reference>
<evidence type="ECO:0000256" key="7">
    <source>
        <dbReference type="SAM" id="Phobius"/>
    </source>
</evidence>
<accession>A0ABX2FF58</accession>
<dbReference type="EMBL" id="JAAATY010000028">
    <property type="protein sequence ID" value="NRN69527.1"/>
    <property type="molecule type" value="Genomic_DNA"/>
</dbReference>
<dbReference type="InterPro" id="IPR001173">
    <property type="entry name" value="Glyco_trans_2-like"/>
</dbReference>
<keyword evidence="3" id="KW-0808">Transferase</keyword>
<protein>
    <submittedName>
        <fullName evidence="9">Cellulose synthase catalytic subunit</fullName>
    </submittedName>
</protein>
<evidence type="ECO:0000256" key="5">
    <source>
        <dbReference type="ARBA" id="ARBA00022989"/>
    </source>
</evidence>
<evidence type="ECO:0000256" key="4">
    <source>
        <dbReference type="ARBA" id="ARBA00022692"/>
    </source>
</evidence>
<evidence type="ECO:0000256" key="3">
    <source>
        <dbReference type="ARBA" id="ARBA00022679"/>
    </source>
</evidence>
<comment type="caution">
    <text evidence="9">The sequence shown here is derived from an EMBL/GenBank/DDBJ whole genome shotgun (WGS) entry which is preliminary data.</text>
</comment>
<name>A0ABX2FF58_9PSEU</name>
<dbReference type="Proteomes" id="UP000763557">
    <property type="component" value="Unassembled WGS sequence"/>
</dbReference>
<proteinExistence type="predicted"/>
<evidence type="ECO:0000256" key="2">
    <source>
        <dbReference type="ARBA" id="ARBA00022676"/>
    </source>
</evidence>
<evidence type="ECO:0000259" key="8">
    <source>
        <dbReference type="Pfam" id="PF13632"/>
    </source>
</evidence>
<keyword evidence="2" id="KW-0328">Glycosyltransferase</keyword>
<gene>
    <name evidence="9" type="ORF">GC106_67840</name>
</gene>
<feature type="domain" description="Glycosyltransferase 2-like" evidence="8">
    <location>
        <begin position="117"/>
        <end position="287"/>
    </location>
</feature>
<keyword evidence="5 7" id="KW-1133">Transmembrane helix</keyword>
<evidence type="ECO:0000313" key="9">
    <source>
        <dbReference type="EMBL" id="NRN69527.1"/>
    </source>
</evidence>
<dbReference type="RefSeq" id="WP_173139829.1">
    <property type="nucleotide sequence ID" value="NZ_CBCSGW010000012.1"/>
</dbReference>
<dbReference type="Pfam" id="PF13632">
    <property type="entry name" value="Glyco_trans_2_3"/>
    <property type="match status" value="1"/>
</dbReference>
<dbReference type="SUPFAM" id="SSF53448">
    <property type="entry name" value="Nucleotide-diphospho-sugar transferases"/>
    <property type="match status" value="1"/>
</dbReference>
<feature type="transmembrane region" description="Helical" evidence="7">
    <location>
        <begin position="274"/>
        <end position="297"/>
    </location>
</feature>
<dbReference type="Gene3D" id="3.90.550.10">
    <property type="entry name" value="Spore Coat Polysaccharide Biosynthesis Protein SpsA, Chain A"/>
    <property type="match status" value="1"/>
</dbReference>
<sequence>MTGFLLPVAQLPPPRDLPADLDLVPVTLLVPFYRETADVFTRAGAWLPTLDYPGELLTVLWLVDDRRPADLAIARAAAAIASPGFAGRLEVRPVPSLTPKAVAINHVVPGIPDEIVGIYDADSVPAADQVRRAVCALTVDGHDAVDCLEFSGIAPGAVNQATLASASSFFAGMTFANQVFGVHMLLGSSVYFRRDAFTRVGNLPEQGVEEFYDWSLRAAENGLRIGQVRSYTYGLPTGRVRGAVAQRTRWLRGQLEIGLRTLGTARRGPGRRTAALFTASILAQMLAGPLLAAAVVSKRARPVAAGMLVVELMRIRRLAQMPQWRGVVSPYGWFLLLPFELVESVSAWRGTVELIRGIDTWHSVRARLGEADDRLR</sequence>
<keyword evidence="10" id="KW-1185">Reference proteome</keyword>
<keyword evidence="6 7" id="KW-0472">Membrane</keyword>
<evidence type="ECO:0000313" key="10">
    <source>
        <dbReference type="Proteomes" id="UP000763557"/>
    </source>
</evidence>
<dbReference type="PANTHER" id="PTHR43867">
    <property type="entry name" value="CELLULOSE SYNTHASE CATALYTIC SUBUNIT A [UDP-FORMING]"/>
    <property type="match status" value="1"/>
</dbReference>